<evidence type="ECO:0000313" key="2">
    <source>
        <dbReference type="Proteomes" id="UP000680304"/>
    </source>
</evidence>
<gene>
    <name evidence="1" type="ORF">PACILC2_22330</name>
</gene>
<protein>
    <submittedName>
        <fullName evidence="1">Uncharacterized protein</fullName>
    </submittedName>
</protein>
<dbReference type="Proteomes" id="UP000680304">
    <property type="component" value="Unassembled WGS sequence"/>
</dbReference>
<keyword evidence="2" id="KW-1185">Reference proteome</keyword>
<dbReference type="EMBL" id="BOVJ01000068">
    <property type="protein sequence ID" value="GIQ63665.1"/>
    <property type="molecule type" value="Genomic_DNA"/>
</dbReference>
<proteinExistence type="predicted"/>
<comment type="caution">
    <text evidence="1">The sequence shown here is derived from an EMBL/GenBank/DDBJ whole genome shotgun (WGS) entry which is preliminary data.</text>
</comment>
<reference evidence="1 2" key="1">
    <citation type="submission" date="2021-04" db="EMBL/GenBank/DDBJ databases">
        <title>Draft genome sequence of Paenibacillus cisolokensis, LC2-13A.</title>
        <authorList>
            <person name="Uke A."/>
            <person name="Chhe C."/>
            <person name="Baramee S."/>
            <person name="Kosugi A."/>
        </authorList>
    </citation>
    <scope>NUCLEOTIDE SEQUENCE [LARGE SCALE GENOMIC DNA]</scope>
    <source>
        <strain evidence="1 2">LC2-13A</strain>
    </source>
</reference>
<evidence type="ECO:0000313" key="1">
    <source>
        <dbReference type="EMBL" id="GIQ63665.1"/>
    </source>
</evidence>
<organism evidence="1 2">
    <name type="scientific">Paenibacillus cisolokensis</name>
    <dbReference type="NCBI Taxonomy" id="1658519"/>
    <lineage>
        <taxon>Bacteria</taxon>
        <taxon>Bacillati</taxon>
        <taxon>Bacillota</taxon>
        <taxon>Bacilli</taxon>
        <taxon>Bacillales</taxon>
        <taxon>Paenibacillaceae</taxon>
        <taxon>Paenibacillus</taxon>
    </lineage>
</organism>
<dbReference type="RefSeq" id="WP_213528751.1">
    <property type="nucleotide sequence ID" value="NZ_BOVJ01000068.1"/>
</dbReference>
<sequence>MKYVMAVDIHVRDVIEGDDAEKYEALTETQRAERIDEVKAEVMRMMRNETGENAEITVDIRIEEAAAG</sequence>
<accession>A0ABQ4N683</accession>
<name>A0ABQ4N683_9BACL</name>